<accession>A0A2K1K6H4</accession>
<gene>
    <name evidence="4" type="primary">LOC112285829</name>
    <name evidence="3" type="ORF">PHYPA_011268</name>
</gene>
<keyword evidence="2" id="KW-0732">Signal</keyword>
<dbReference type="Proteomes" id="UP000006727">
    <property type="component" value="Chromosome 8"/>
</dbReference>
<feature type="chain" id="PRO_5044576399" evidence="2">
    <location>
        <begin position="28"/>
        <end position="96"/>
    </location>
</feature>
<reference evidence="4" key="3">
    <citation type="submission" date="2020-12" db="UniProtKB">
        <authorList>
            <consortium name="EnsemblPlants"/>
        </authorList>
    </citation>
    <scope>IDENTIFICATION</scope>
</reference>
<organism evidence="3">
    <name type="scientific">Physcomitrium patens</name>
    <name type="common">Spreading-leaved earth moss</name>
    <name type="synonym">Physcomitrella patens</name>
    <dbReference type="NCBI Taxonomy" id="3218"/>
    <lineage>
        <taxon>Eukaryota</taxon>
        <taxon>Viridiplantae</taxon>
        <taxon>Streptophyta</taxon>
        <taxon>Embryophyta</taxon>
        <taxon>Bryophyta</taxon>
        <taxon>Bryophytina</taxon>
        <taxon>Bryopsida</taxon>
        <taxon>Funariidae</taxon>
        <taxon>Funariales</taxon>
        <taxon>Funariaceae</taxon>
        <taxon>Physcomitrium</taxon>
    </lineage>
</organism>
<proteinExistence type="predicted"/>
<dbReference type="PaxDb" id="3218-PP1S8_135V6.1"/>
<feature type="compositionally biased region" description="Low complexity" evidence="1">
    <location>
        <begin position="52"/>
        <end position="86"/>
    </location>
</feature>
<dbReference type="AlphaFoldDB" id="A0A2K1K6H4"/>
<feature type="compositionally biased region" description="Pro residues" evidence="1">
    <location>
        <begin position="87"/>
        <end position="96"/>
    </location>
</feature>
<keyword evidence="5" id="KW-1185">Reference proteome</keyword>
<reference evidence="3 5" key="1">
    <citation type="journal article" date="2008" name="Science">
        <title>The Physcomitrella genome reveals evolutionary insights into the conquest of land by plants.</title>
        <authorList>
            <person name="Rensing S."/>
            <person name="Lang D."/>
            <person name="Zimmer A."/>
            <person name="Terry A."/>
            <person name="Salamov A."/>
            <person name="Shapiro H."/>
            <person name="Nishiyama T."/>
            <person name="Perroud P.-F."/>
            <person name="Lindquist E."/>
            <person name="Kamisugi Y."/>
            <person name="Tanahashi T."/>
            <person name="Sakakibara K."/>
            <person name="Fujita T."/>
            <person name="Oishi K."/>
            <person name="Shin-I T."/>
            <person name="Kuroki Y."/>
            <person name="Toyoda A."/>
            <person name="Suzuki Y."/>
            <person name="Hashimoto A."/>
            <person name="Yamaguchi K."/>
            <person name="Sugano A."/>
            <person name="Kohara Y."/>
            <person name="Fujiyama A."/>
            <person name="Anterola A."/>
            <person name="Aoki S."/>
            <person name="Ashton N."/>
            <person name="Barbazuk W.B."/>
            <person name="Barker E."/>
            <person name="Bennetzen J."/>
            <person name="Bezanilla M."/>
            <person name="Blankenship R."/>
            <person name="Cho S.H."/>
            <person name="Dutcher S."/>
            <person name="Estelle M."/>
            <person name="Fawcett J.A."/>
            <person name="Gundlach H."/>
            <person name="Hanada K."/>
            <person name="Heyl A."/>
            <person name="Hicks K.A."/>
            <person name="Hugh J."/>
            <person name="Lohr M."/>
            <person name="Mayer K."/>
            <person name="Melkozernov A."/>
            <person name="Murata T."/>
            <person name="Nelson D."/>
            <person name="Pils B."/>
            <person name="Prigge M."/>
            <person name="Reiss B."/>
            <person name="Renner T."/>
            <person name="Rombauts S."/>
            <person name="Rushton P."/>
            <person name="Sanderfoot A."/>
            <person name="Schween G."/>
            <person name="Shiu S.-H."/>
            <person name="Stueber K."/>
            <person name="Theodoulou F.L."/>
            <person name="Tu H."/>
            <person name="Van de Peer Y."/>
            <person name="Verrier P.J."/>
            <person name="Waters E."/>
            <person name="Wood A."/>
            <person name="Yang L."/>
            <person name="Cove D."/>
            <person name="Cuming A."/>
            <person name="Hasebe M."/>
            <person name="Lucas S."/>
            <person name="Mishler D.B."/>
            <person name="Reski R."/>
            <person name="Grigoriev I."/>
            <person name="Quatrano R.S."/>
            <person name="Boore J.L."/>
        </authorList>
    </citation>
    <scope>NUCLEOTIDE SEQUENCE [LARGE SCALE GENOMIC DNA]</scope>
    <source>
        <strain evidence="4 5">cv. Gransden 2004</strain>
    </source>
</reference>
<evidence type="ECO:0000256" key="2">
    <source>
        <dbReference type="SAM" id="SignalP"/>
    </source>
</evidence>
<protein>
    <submittedName>
        <fullName evidence="3 4">Uncharacterized protein</fullName>
    </submittedName>
</protein>
<dbReference type="RefSeq" id="XP_024382830.1">
    <property type="nucleotide sequence ID" value="XM_024527062.2"/>
</dbReference>
<evidence type="ECO:0000313" key="4">
    <source>
        <dbReference type="EnsemblPlants" id="PAC:32965283.CDS.1"/>
    </source>
</evidence>
<dbReference type="Gramene" id="Pp3c8_7410V3.1">
    <property type="protein sequence ID" value="PAC:32965283.CDS.1"/>
    <property type="gene ID" value="Pp3c8_7410"/>
</dbReference>
<feature type="region of interest" description="Disordered" evidence="1">
    <location>
        <begin position="42"/>
        <end position="96"/>
    </location>
</feature>
<dbReference type="Gramene" id="Pp3c8_7410V3.2">
    <property type="protein sequence ID" value="PAC:32965284.CDS.1"/>
    <property type="gene ID" value="Pp3c8_7410"/>
</dbReference>
<name>A0A2K1K6H4_PHYPA</name>
<evidence type="ECO:0000256" key="1">
    <source>
        <dbReference type="SAM" id="MobiDB-lite"/>
    </source>
</evidence>
<dbReference type="EnsemblPlants" id="Pp3c8_7410V3.1">
    <property type="protein sequence ID" value="PAC:32965283.CDS.1"/>
    <property type="gene ID" value="Pp3c8_7410"/>
</dbReference>
<dbReference type="EnsemblPlants" id="Pp3c8_7410V3.2">
    <property type="protein sequence ID" value="PAC:32965284.CDS.1"/>
    <property type="gene ID" value="Pp3c8_7410"/>
</dbReference>
<reference evidence="3 5" key="2">
    <citation type="journal article" date="2018" name="Plant J.">
        <title>The Physcomitrella patens chromosome-scale assembly reveals moss genome structure and evolution.</title>
        <authorList>
            <person name="Lang D."/>
            <person name="Ullrich K.K."/>
            <person name="Murat F."/>
            <person name="Fuchs J."/>
            <person name="Jenkins J."/>
            <person name="Haas F.B."/>
            <person name="Piednoel M."/>
            <person name="Gundlach H."/>
            <person name="Van Bel M."/>
            <person name="Meyberg R."/>
            <person name="Vives C."/>
            <person name="Morata J."/>
            <person name="Symeonidi A."/>
            <person name="Hiss M."/>
            <person name="Muchero W."/>
            <person name="Kamisugi Y."/>
            <person name="Saleh O."/>
            <person name="Blanc G."/>
            <person name="Decker E.L."/>
            <person name="van Gessel N."/>
            <person name="Grimwood J."/>
            <person name="Hayes R.D."/>
            <person name="Graham S.W."/>
            <person name="Gunter L.E."/>
            <person name="McDaniel S.F."/>
            <person name="Hoernstein S.N.W."/>
            <person name="Larsson A."/>
            <person name="Li F.W."/>
            <person name="Perroud P.F."/>
            <person name="Phillips J."/>
            <person name="Ranjan P."/>
            <person name="Rokshar D.S."/>
            <person name="Rothfels C.J."/>
            <person name="Schneider L."/>
            <person name="Shu S."/>
            <person name="Stevenson D.W."/>
            <person name="Thummler F."/>
            <person name="Tillich M."/>
            <person name="Villarreal Aguilar J.C."/>
            <person name="Widiez T."/>
            <person name="Wong G.K."/>
            <person name="Wymore A."/>
            <person name="Zhang Y."/>
            <person name="Zimmer A.D."/>
            <person name="Quatrano R.S."/>
            <person name="Mayer K.F.X."/>
            <person name="Goodstein D."/>
            <person name="Casacuberta J.M."/>
            <person name="Vandepoele K."/>
            <person name="Reski R."/>
            <person name="Cuming A.C."/>
            <person name="Tuskan G.A."/>
            <person name="Maumus F."/>
            <person name="Salse J."/>
            <person name="Schmutz J."/>
            <person name="Rensing S.A."/>
        </authorList>
    </citation>
    <scope>NUCLEOTIDE SEQUENCE [LARGE SCALE GENOMIC DNA]</scope>
    <source>
        <strain evidence="4 5">cv. Gransden 2004</strain>
    </source>
</reference>
<evidence type="ECO:0000313" key="3">
    <source>
        <dbReference type="EMBL" id="PNR49372.1"/>
    </source>
</evidence>
<dbReference type="GeneID" id="112285829"/>
<sequence length="96" mass="9894">MRSAQATVAVLLLIATVLGCTMPRSDAARVMGYEKNLKSLLPGCSPPPAPVDTPYTPSTPTTSTPVYTPTTPATPSDSSPVYTPPTVSYPPPAGGY</sequence>
<dbReference type="EMBL" id="ABEU02000008">
    <property type="protein sequence ID" value="PNR49372.1"/>
    <property type="molecule type" value="Genomic_DNA"/>
</dbReference>
<evidence type="ECO:0000313" key="5">
    <source>
        <dbReference type="Proteomes" id="UP000006727"/>
    </source>
</evidence>
<feature type="signal peptide" evidence="2">
    <location>
        <begin position="1"/>
        <end position="27"/>
    </location>
</feature>
<dbReference type="PROSITE" id="PS51257">
    <property type="entry name" value="PROKAR_LIPOPROTEIN"/>
    <property type="match status" value="1"/>
</dbReference>